<evidence type="ECO:0000313" key="4">
    <source>
        <dbReference type="Proteomes" id="UP000033116"/>
    </source>
</evidence>
<dbReference type="PATRIC" id="fig|1434115.4.peg.1989"/>
<dbReference type="GO" id="GO:0016757">
    <property type="term" value="F:glycosyltransferase activity"/>
    <property type="evidence" value="ECO:0007669"/>
    <property type="project" value="InterPro"/>
</dbReference>
<protein>
    <submittedName>
        <fullName evidence="3">Glycosyltransferase</fullName>
    </submittedName>
</protein>
<evidence type="ECO:0000259" key="1">
    <source>
        <dbReference type="Pfam" id="PF00534"/>
    </source>
</evidence>
<dbReference type="InterPro" id="IPR001296">
    <property type="entry name" value="Glyco_trans_1"/>
</dbReference>
<proteinExistence type="predicted"/>
<name>A0A0E3R8E4_METMZ</name>
<reference evidence="3 4" key="1">
    <citation type="submission" date="2014-07" db="EMBL/GenBank/DDBJ databases">
        <title>Methanogenic archaea and the global carbon cycle.</title>
        <authorList>
            <person name="Henriksen J.R."/>
            <person name="Luke J."/>
            <person name="Reinhart S."/>
            <person name="Benedict M.N."/>
            <person name="Youngblut N.D."/>
            <person name="Metcalf M.E."/>
            <person name="Whitaker R.J."/>
            <person name="Metcalf W.W."/>
        </authorList>
    </citation>
    <scope>NUCLEOTIDE SEQUENCE [LARGE SCALE GENOMIC DNA]</scope>
    <source>
        <strain evidence="3 4">SarPi</strain>
    </source>
</reference>
<dbReference type="InterPro" id="IPR028098">
    <property type="entry name" value="Glyco_trans_4-like_N"/>
</dbReference>
<dbReference type="Proteomes" id="UP000033116">
    <property type="component" value="Chromosome"/>
</dbReference>
<evidence type="ECO:0000259" key="2">
    <source>
        <dbReference type="Pfam" id="PF13439"/>
    </source>
</evidence>
<dbReference type="Pfam" id="PF00534">
    <property type="entry name" value="Glycos_transf_1"/>
    <property type="match status" value="1"/>
</dbReference>
<gene>
    <name evidence="3" type="ORF">MSMAP_1562</name>
</gene>
<evidence type="ECO:0000313" key="3">
    <source>
        <dbReference type="EMBL" id="AKB61547.1"/>
    </source>
</evidence>
<keyword evidence="3" id="KW-0808">Transferase</keyword>
<dbReference type="AlphaFoldDB" id="A0A0E3R8E4"/>
<organism evidence="3 4">
    <name type="scientific">Methanosarcina mazei SarPi</name>
    <dbReference type="NCBI Taxonomy" id="1434115"/>
    <lineage>
        <taxon>Archaea</taxon>
        <taxon>Methanobacteriati</taxon>
        <taxon>Methanobacteriota</taxon>
        <taxon>Stenosarchaea group</taxon>
        <taxon>Methanomicrobia</taxon>
        <taxon>Methanosarcinales</taxon>
        <taxon>Methanosarcinaceae</taxon>
        <taxon>Methanosarcina</taxon>
    </lineage>
</organism>
<accession>A0A0E3R8E4</accession>
<dbReference type="SUPFAM" id="SSF53756">
    <property type="entry name" value="UDP-Glycosyltransferase/glycogen phosphorylase"/>
    <property type="match status" value="1"/>
</dbReference>
<feature type="domain" description="Glycosyltransferase subfamily 4-like N-terminal" evidence="2">
    <location>
        <begin position="20"/>
        <end position="179"/>
    </location>
</feature>
<dbReference type="EMBL" id="CP009511">
    <property type="protein sequence ID" value="AKB61547.1"/>
    <property type="molecule type" value="Genomic_DNA"/>
</dbReference>
<dbReference type="CDD" id="cd03794">
    <property type="entry name" value="GT4_WbuB-like"/>
    <property type="match status" value="1"/>
</dbReference>
<dbReference type="PANTHER" id="PTHR12526">
    <property type="entry name" value="GLYCOSYLTRANSFERASE"/>
    <property type="match status" value="1"/>
</dbReference>
<dbReference type="Pfam" id="PF13439">
    <property type="entry name" value="Glyco_transf_4"/>
    <property type="match status" value="1"/>
</dbReference>
<dbReference type="Gene3D" id="3.40.50.2000">
    <property type="entry name" value="Glycogen Phosphorylase B"/>
    <property type="match status" value="2"/>
</dbReference>
<dbReference type="HOGENOM" id="CLU_009583_2_1_2"/>
<feature type="domain" description="Glycosyl transferase family 1" evidence="1">
    <location>
        <begin position="193"/>
        <end position="336"/>
    </location>
</feature>
<sequence>MKILSVTIIPPSENAEWWRIINIANGLKSRGAEVDIVHYIIKGFYAHEIMKGKIYNNYENSIKIASPITILFEHLINLYHKKYDVVYGNTFGGAFFSILGKLSGIPLILDMHGIYEEFLIIDSKPAKLNLFLMKFMESTSLYFSDKVICVSRGMINYLHKEKEIPLKKLVYAANGVDLDFFKLSDLETIQKLKVSLGIENVLIFGYIGGFQNYQGVDNFIKAARKIDSDKIKFLVVGGDSESRENNIIFIPKIAREQIPDYYSLCDVLVLPRPHHVATEVAAPTKFAEYCSMGKPVLTTDVGDAADLVRIYKNGIVIEDNSPENLKKGVLKFSELDSLTFLEMGVNSRKLAEKEFDWKTISSNLVNNLSDFVYRK</sequence>